<keyword evidence="3" id="KW-0690">Ribosome biogenesis</keyword>
<evidence type="ECO:0000256" key="5">
    <source>
        <dbReference type="ARBA" id="ARBA00022603"/>
    </source>
</evidence>
<dbReference type="STRING" id="2880.D7FWD4"/>
<evidence type="ECO:0000256" key="1">
    <source>
        <dbReference type="ARBA" id="ARBA00004604"/>
    </source>
</evidence>
<accession>D7FWD4</accession>
<keyword evidence="9" id="KW-0694">RNA-binding</keyword>
<evidence type="ECO:0000313" key="13">
    <source>
        <dbReference type="Proteomes" id="UP000002630"/>
    </source>
</evidence>
<dbReference type="eggNOG" id="KOG3073">
    <property type="taxonomic scope" value="Eukaryota"/>
</dbReference>
<dbReference type="AlphaFoldDB" id="D7FWD4"/>
<dbReference type="GO" id="GO:0070475">
    <property type="term" value="P:rRNA base methylation"/>
    <property type="evidence" value="ECO:0007669"/>
    <property type="project" value="InterPro"/>
</dbReference>
<keyword evidence="10" id="KW-0539">Nucleus</keyword>
<feature type="compositionally biased region" description="Low complexity" evidence="11">
    <location>
        <begin position="1"/>
        <end position="13"/>
    </location>
</feature>
<dbReference type="EMBL" id="FN649760">
    <property type="protein sequence ID" value="CBJ32022.1"/>
    <property type="molecule type" value="Genomic_DNA"/>
</dbReference>
<gene>
    <name evidence="12" type="ORF">Esi_0302_0026</name>
</gene>
<name>D7FWD4_ECTSI</name>
<feature type="region of interest" description="Disordered" evidence="11">
    <location>
        <begin position="1"/>
        <end position="21"/>
    </location>
</feature>
<keyword evidence="6" id="KW-0808">Transferase</keyword>
<evidence type="ECO:0000256" key="7">
    <source>
        <dbReference type="ARBA" id="ARBA00022691"/>
    </source>
</evidence>
<evidence type="ECO:0000256" key="11">
    <source>
        <dbReference type="SAM" id="MobiDB-lite"/>
    </source>
</evidence>
<dbReference type="Gene3D" id="3.40.1280.10">
    <property type="match status" value="1"/>
</dbReference>
<keyword evidence="8" id="KW-0699">rRNA-binding</keyword>
<keyword evidence="4" id="KW-0698">rRNA processing</keyword>
<protein>
    <submittedName>
        <fullName evidence="12">Uncharacterized protein</fullName>
    </submittedName>
</protein>
<evidence type="ECO:0000313" key="12">
    <source>
        <dbReference type="EMBL" id="CBJ32022.1"/>
    </source>
</evidence>
<dbReference type="GO" id="GO:0019843">
    <property type="term" value="F:rRNA binding"/>
    <property type="evidence" value="ECO:0007669"/>
    <property type="project" value="UniProtKB-KW"/>
</dbReference>
<dbReference type="PANTHER" id="PTHR12636">
    <property type="entry name" value="NEP1/MRA1"/>
    <property type="match status" value="1"/>
</dbReference>
<evidence type="ECO:0000256" key="2">
    <source>
        <dbReference type="ARBA" id="ARBA00008115"/>
    </source>
</evidence>
<dbReference type="Proteomes" id="UP000002630">
    <property type="component" value="Unassembled WGS sequence"/>
</dbReference>
<evidence type="ECO:0000256" key="10">
    <source>
        <dbReference type="ARBA" id="ARBA00023242"/>
    </source>
</evidence>
<dbReference type="Pfam" id="PF03587">
    <property type="entry name" value="EMG1"/>
    <property type="match status" value="1"/>
</dbReference>
<keyword evidence="5" id="KW-0489">Methyltransferase</keyword>
<sequence length="238" mass="26059">MSEGGAAAAAEEGPPSVPATLDERSQGRRVIVILKRASLETVKTKKGDFQLLNCDDHRRLVTKKSGKDPKDLRPDIVHQELLALLDSPLNKAGKLQVYILTTLNVLIEVNPQIRIPRTFKRFSGLMVQLLHKLKIRAAGNSTMLLKVVKNPPTRHLPPGSKTFGLSVEGTLYNPNHFAATLPDDAPIVFYIGAMASGHLTKDENPEIEEMIAISEYPLSGAAAISRLFGGIENHWGIF</sequence>
<dbReference type="SUPFAM" id="SSF75217">
    <property type="entry name" value="alpha/beta knot"/>
    <property type="match status" value="1"/>
</dbReference>
<evidence type="ECO:0000256" key="3">
    <source>
        <dbReference type="ARBA" id="ARBA00022517"/>
    </source>
</evidence>
<keyword evidence="13" id="KW-1185">Reference proteome</keyword>
<evidence type="ECO:0000256" key="8">
    <source>
        <dbReference type="ARBA" id="ARBA00022730"/>
    </source>
</evidence>
<dbReference type="InterPro" id="IPR029026">
    <property type="entry name" value="tRNA_m1G_MTases_N"/>
</dbReference>
<dbReference type="InParanoid" id="D7FWD4"/>
<dbReference type="OrthoDB" id="269804at2759"/>
<dbReference type="FunFam" id="3.40.1280.10:FF:000003">
    <property type="entry name" value="Ribosomal RNA small subunit methyltransferase"/>
    <property type="match status" value="1"/>
</dbReference>
<comment type="subcellular location">
    <subcellularLocation>
        <location evidence="1">Nucleus</location>
        <location evidence="1">Nucleolus</location>
    </subcellularLocation>
</comment>
<organism evidence="12 13">
    <name type="scientific">Ectocarpus siliculosus</name>
    <name type="common">Brown alga</name>
    <name type="synonym">Conferva siliculosa</name>
    <dbReference type="NCBI Taxonomy" id="2880"/>
    <lineage>
        <taxon>Eukaryota</taxon>
        <taxon>Sar</taxon>
        <taxon>Stramenopiles</taxon>
        <taxon>Ochrophyta</taxon>
        <taxon>PX clade</taxon>
        <taxon>Phaeophyceae</taxon>
        <taxon>Ectocarpales</taxon>
        <taxon>Ectocarpaceae</taxon>
        <taxon>Ectocarpus</taxon>
    </lineage>
</organism>
<dbReference type="FunCoup" id="D7FWD4">
    <property type="interactions" value="356"/>
</dbReference>
<evidence type="ECO:0000256" key="4">
    <source>
        <dbReference type="ARBA" id="ARBA00022552"/>
    </source>
</evidence>
<dbReference type="CDD" id="cd18088">
    <property type="entry name" value="Nep1-like"/>
    <property type="match status" value="1"/>
</dbReference>
<comment type="similarity">
    <text evidence="2">Belongs to the class IV-like SAM-binding methyltransferase superfamily. RNA methyltransferase NEP1 family.</text>
</comment>
<reference evidence="12 13" key="1">
    <citation type="journal article" date="2010" name="Nature">
        <title>The Ectocarpus genome and the independent evolution of multicellularity in brown algae.</title>
        <authorList>
            <person name="Cock J.M."/>
            <person name="Sterck L."/>
            <person name="Rouze P."/>
            <person name="Scornet D."/>
            <person name="Allen A.E."/>
            <person name="Amoutzias G."/>
            <person name="Anthouard V."/>
            <person name="Artiguenave F."/>
            <person name="Aury J.M."/>
            <person name="Badger J.H."/>
            <person name="Beszteri B."/>
            <person name="Billiau K."/>
            <person name="Bonnet E."/>
            <person name="Bothwell J.H."/>
            <person name="Bowler C."/>
            <person name="Boyen C."/>
            <person name="Brownlee C."/>
            <person name="Carrano C.J."/>
            <person name="Charrier B."/>
            <person name="Cho G.Y."/>
            <person name="Coelho S.M."/>
            <person name="Collen J."/>
            <person name="Corre E."/>
            <person name="Da Silva C."/>
            <person name="Delage L."/>
            <person name="Delaroque N."/>
            <person name="Dittami S.M."/>
            <person name="Doulbeau S."/>
            <person name="Elias M."/>
            <person name="Farnham G."/>
            <person name="Gachon C.M."/>
            <person name="Gschloessl B."/>
            <person name="Heesch S."/>
            <person name="Jabbari K."/>
            <person name="Jubin C."/>
            <person name="Kawai H."/>
            <person name="Kimura K."/>
            <person name="Kloareg B."/>
            <person name="Kupper F.C."/>
            <person name="Lang D."/>
            <person name="Le Bail A."/>
            <person name="Leblanc C."/>
            <person name="Lerouge P."/>
            <person name="Lohr M."/>
            <person name="Lopez P.J."/>
            <person name="Martens C."/>
            <person name="Maumus F."/>
            <person name="Michel G."/>
            <person name="Miranda-Saavedra D."/>
            <person name="Morales J."/>
            <person name="Moreau H."/>
            <person name="Motomura T."/>
            <person name="Nagasato C."/>
            <person name="Napoli C.A."/>
            <person name="Nelson D.R."/>
            <person name="Nyvall-Collen P."/>
            <person name="Peters A.F."/>
            <person name="Pommier C."/>
            <person name="Potin P."/>
            <person name="Poulain J."/>
            <person name="Quesneville H."/>
            <person name="Read B."/>
            <person name="Rensing S.A."/>
            <person name="Ritter A."/>
            <person name="Rousvoal S."/>
            <person name="Samanta M."/>
            <person name="Samson G."/>
            <person name="Schroeder D.C."/>
            <person name="Segurens B."/>
            <person name="Strittmatter M."/>
            <person name="Tonon T."/>
            <person name="Tregear J.W."/>
            <person name="Valentin K."/>
            <person name="von Dassow P."/>
            <person name="Yamagishi T."/>
            <person name="Van de Peer Y."/>
            <person name="Wincker P."/>
        </authorList>
    </citation>
    <scope>NUCLEOTIDE SEQUENCE [LARGE SCALE GENOMIC DNA]</scope>
    <source>
        <strain evidence="13">Ec32 / CCAP1310/4</strain>
    </source>
</reference>
<evidence type="ECO:0000256" key="6">
    <source>
        <dbReference type="ARBA" id="ARBA00022679"/>
    </source>
</evidence>
<dbReference type="GO" id="GO:0032040">
    <property type="term" value="C:small-subunit processome"/>
    <property type="evidence" value="ECO:0007669"/>
    <property type="project" value="TreeGrafter"/>
</dbReference>
<evidence type="ECO:0000256" key="9">
    <source>
        <dbReference type="ARBA" id="ARBA00022884"/>
    </source>
</evidence>
<keyword evidence="7" id="KW-0949">S-adenosyl-L-methionine</keyword>
<dbReference type="PANTHER" id="PTHR12636:SF5">
    <property type="entry name" value="RIBOSOMAL RNA SMALL SUBUNIT METHYLTRANSFERASE NEP1"/>
    <property type="match status" value="1"/>
</dbReference>
<proteinExistence type="inferred from homology"/>
<dbReference type="InterPro" id="IPR005304">
    <property type="entry name" value="Rbsml_bgen_MeTrfase_EMG1/NEP1"/>
</dbReference>
<dbReference type="GO" id="GO:0070037">
    <property type="term" value="F:rRNA (pseudouridine) methyltransferase activity"/>
    <property type="evidence" value="ECO:0007669"/>
    <property type="project" value="InterPro"/>
</dbReference>
<dbReference type="InterPro" id="IPR029028">
    <property type="entry name" value="Alpha/beta_knot_MTases"/>
</dbReference>